<name>A0ABD3RUZ6_9STRA</name>
<dbReference type="Proteomes" id="UP001530377">
    <property type="component" value="Unassembled WGS sequence"/>
</dbReference>
<organism evidence="2 3">
    <name type="scientific">Cyclostephanos tholiformis</name>
    <dbReference type="NCBI Taxonomy" id="382380"/>
    <lineage>
        <taxon>Eukaryota</taxon>
        <taxon>Sar</taxon>
        <taxon>Stramenopiles</taxon>
        <taxon>Ochrophyta</taxon>
        <taxon>Bacillariophyta</taxon>
        <taxon>Coscinodiscophyceae</taxon>
        <taxon>Thalassiosirophycidae</taxon>
        <taxon>Stephanodiscales</taxon>
        <taxon>Stephanodiscaceae</taxon>
        <taxon>Cyclostephanos</taxon>
    </lineage>
</organism>
<protein>
    <recommendedName>
        <fullName evidence="4">Methyltransferase domain-containing protein</fullName>
    </recommendedName>
</protein>
<dbReference type="InterPro" id="IPR029063">
    <property type="entry name" value="SAM-dependent_MTases_sf"/>
</dbReference>
<reference evidence="2 3" key="1">
    <citation type="submission" date="2024-10" db="EMBL/GenBank/DDBJ databases">
        <title>Updated reference genomes for cyclostephanoid diatoms.</title>
        <authorList>
            <person name="Roberts W.R."/>
            <person name="Alverson A.J."/>
        </authorList>
    </citation>
    <scope>NUCLEOTIDE SEQUENCE [LARGE SCALE GENOMIC DNA]</scope>
    <source>
        <strain evidence="2 3">AJA228-03</strain>
    </source>
</reference>
<evidence type="ECO:0008006" key="4">
    <source>
        <dbReference type="Google" id="ProtNLM"/>
    </source>
</evidence>
<feature type="compositionally biased region" description="Low complexity" evidence="1">
    <location>
        <begin position="136"/>
        <end position="148"/>
    </location>
</feature>
<feature type="region of interest" description="Disordered" evidence="1">
    <location>
        <begin position="122"/>
        <end position="148"/>
    </location>
</feature>
<dbReference type="Gene3D" id="3.40.50.150">
    <property type="entry name" value="Vaccinia Virus protein VP39"/>
    <property type="match status" value="1"/>
</dbReference>
<dbReference type="EMBL" id="JALLPB020000183">
    <property type="protein sequence ID" value="KAL3815775.1"/>
    <property type="molecule type" value="Genomic_DNA"/>
</dbReference>
<gene>
    <name evidence="2" type="ORF">ACHAXA_001669</name>
</gene>
<keyword evidence="3" id="KW-1185">Reference proteome</keyword>
<evidence type="ECO:0000313" key="2">
    <source>
        <dbReference type="EMBL" id="KAL3815775.1"/>
    </source>
</evidence>
<accession>A0ABD3RUZ6</accession>
<proteinExistence type="predicted"/>
<dbReference type="AlphaFoldDB" id="A0ABD3RUZ6"/>
<evidence type="ECO:0000313" key="3">
    <source>
        <dbReference type="Proteomes" id="UP001530377"/>
    </source>
</evidence>
<sequence>MVDLGSGCGRLVLYAALTRGGGGGICHDWGQDDDDETSKATKLNWDVHGIEIGTRLHSLAIRSLRRGVDKGWFEYVDMMTNNTDDAAQGDDKVDDDGGRIITFHNGNALSLEDPYFAHNRPLSSTSSNHLDDDKSSTSSSSSPPSHLSTFDSIRSLLSRTDLIFAYSTVWETSKIRPYDTNLGAMVLSSKWSRTLASTCKDGCVAITTDRVLDPEAGWKLLDRMEVNNPCVWGSVGYISVLEKGKTLMT</sequence>
<evidence type="ECO:0000256" key="1">
    <source>
        <dbReference type="SAM" id="MobiDB-lite"/>
    </source>
</evidence>
<comment type="caution">
    <text evidence="2">The sequence shown here is derived from an EMBL/GenBank/DDBJ whole genome shotgun (WGS) entry which is preliminary data.</text>
</comment>